<dbReference type="InParanoid" id="A0A2J7RDB7"/>
<evidence type="ECO:0000313" key="20">
    <source>
        <dbReference type="EMBL" id="PNF38820.1"/>
    </source>
</evidence>
<dbReference type="InterPro" id="IPR050055">
    <property type="entry name" value="EF-Tu_GTPase"/>
</dbReference>
<dbReference type="NCBIfam" id="TIGR00231">
    <property type="entry name" value="small_GTP"/>
    <property type="match status" value="1"/>
</dbReference>
<keyword evidence="9" id="KW-0547">Nucleotide-binding</keyword>
<evidence type="ECO:0000256" key="10">
    <source>
        <dbReference type="ARBA" id="ARBA00022801"/>
    </source>
</evidence>
<dbReference type="CDD" id="cd01889">
    <property type="entry name" value="SelB_euk"/>
    <property type="match status" value="1"/>
</dbReference>
<evidence type="ECO:0000256" key="16">
    <source>
        <dbReference type="ARBA" id="ARBA00076506"/>
    </source>
</evidence>
<dbReference type="GO" id="GO:0003746">
    <property type="term" value="F:translation elongation factor activity"/>
    <property type="evidence" value="ECO:0007669"/>
    <property type="project" value="UniProtKB-KW"/>
</dbReference>
<evidence type="ECO:0000256" key="12">
    <source>
        <dbReference type="ARBA" id="ARBA00023134"/>
    </source>
</evidence>
<dbReference type="CDD" id="cd04094">
    <property type="entry name" value="eSelB_III"/>
    <property type="match status" value="1"/>
</dbReference>
<keyword evidence="8" id="KW-0597">Phosphoprotein</keyword>
<comment type="catalytic activity">
    <reaction evidence="14">
        <text>GTP + H2O = GDP + phosphate + H(+)</text>
        <dbReference type="Rhea" id="RHEA:19669"/>
        <dbReference type="ChEBI" id="CHEBI:15377"/>
        <dbReference type="ChEBI" id="CHEBI:15378"/>
        <dbReference type="ChEBI" id="CHEBI:37565"/>
        <dbReference type="ChEBI" id="CHEBI:43474"/>
        <dbReference type="ChEBI" id="CHEBI:58189"/>
    </reaction>
    <physiologicalReaction direction="left-to-right" evidence="14">
        <dbReference type="Rhea" id="RHEA:19670"/>
    </physiologicalReaction>
</comment>
<evidence type="ECO:0000256" key="5">
    <source>
        <dbReference type="ARBA" id="ARBA00015953"/>
    </source>
</evidence>
<evidence type="ECO:0000259" key="19">
    <source>
        <dbReference type="PROSITE" id="PS51722"/>
    </source>
</evidence>
<comment type="function">
    <text evidence="15">Translation factor required for the incorporation of the rare amino acid selenocysteine encoded by UGA codons. Replaces the eRF1-eRF3-GTP ternary complex for the insertion of selenocysteine directed by the UGA codon. Insertion of selenocysteine at UGA codons is mediated by SECISBP2 and EEFSEC: SECISBP2 (1) specifically binds the SECIS sequence once the 80S ribosome encounters an in-frame UGA codon and (2) contacts the RPS27A/eS31 of the 40S ribosome before ribosome stalling. (3) GTP-bound EEFSEC then delivers selenocysteinyl-tRNA(Sec) to the 80S ribosome and adopts a preaccommodated state conformation. (4) After GTP hydrolysis, EEFSEC dissociates from the assembly, selenocysteinyl-tRNA(Sec) accommodates, and peptide bond synthesis and selenoprotein elongation occur.</text>
</comment>
<dbReference type="FunFam" id="3.40.50.300:FF:000900">
    <property type="entry name" value="Eukaryotic elongation factor, selenocysteine-tRNA-specific"/>
    <property type="match status" value="1"/>
</dbReference>
<comment type="subcellular location">
    <subcellularLocation>
        <location evidence="4">Cytoplasm</location>
    </subcellularLocation>
    <subcellularLocation>
        <location evidence="3">Nucleus</location>
    </subcellularLocation>
</comment>
<dbReference type="InterPro" id="IPR049394">
    <property type="entry name" value="eEFSec_C"/>
</dbReference>
<keyword evidence="11" id="KW-0648">Protein biosynthesis</keyword>
<dbReference type="InterPro" id="IPR004161">
    <property type="entry name" value="EFTu-like_2"/>
</dbReference>
<dbReference type="InterPro" id="IPR027417">
    <property type="entry name" value="P-loop_NTPase"/>
</dbReference>
<comment type="cofactor">
    <cofactor evidence="1">
        <name>Mn(2+)</name>
        <dbReference type="ChEBI" id="CHEBI:29035"/>
    </cofactor>
</comment>
<evidence type="ECO:0000256" key="6">
    <source>
        <dbReference type="ARBA" id="ARBA00022481"/>
    </source>
</evidence>
<feature type="domain" description="Tr-type G" evidence="19">
    <location>
        <begin position="5"/>
        <end position="204"/>
    </location>
</feature>
<dbReference type="GO" id="GO:0005525">
    <property type="term" value="F:GTP binding"/>
    <property type="evidence" value="ECO:0007669"/>
    <property type="project" value="UniProtKB-KW"/>
</dbReference>
<keyword evidence="21" id="KW-1185">Reference proteome</keyword>
<accession>A0A2J7RDB7</accession>
<dbReference type="SUPFAM" id="SSF52540">
    <property type="entry name" value="P-loop containing nucleoside triphosphate hydrolases"/>
    <property type="match status" value="1"/>
</dbReference>
<gene>
    <name evidence="20" type="primary">EEFSEC_2</name>
    <name evidence="20" type="ORF">B7P43_G10184</name>
</gene>
<dbReference type="OrthoDB" id="2067at2759"/>
<dbReference type="InterPro" id="IPR000795">
    <property type="entry name" value="T_Tr_GTP-bd_dom"/>
</dbReference>
<dbReference type="InterPro" id="IPR049393">
    <property type="entry name" value="eEFSec_III"/>
</dbReference>
<dbReference type="PANTHER" id="PTHR43721">
    <property type="entry name" value="ELONGATION FACTOR TU-RELATED"/>
    <property type="match status" value="1"/>
</dbReference>
<dbReference type="Pfam" id="PF21208">
    <property type="entry name" value="euk_SelB_III"/>
    <property type="match status" value="1"/>
</dbReference>
<evidence type="ECO:0000256" key="3">
    <source>
        <dbReference type="ARBA" id="ARBA00004123"/>
    </source>
</evidence>
<dbReference type="CDD" id="cd03696">
    <property type="entry name" value="SelB_II"/>
    <property type="match status" value="1"/>
</dbReference>
<evidence type="ECO:0000256" key="9">
    <source>
        <dbReference type="ARBA" id="ARBA00022741"/>
    </source>
</evidence>
<evidence type="ECO:0000256" key="14">
    <source>
        <dbReference type="ARBA" id="ARBA00049117"/>
    </source>
</evidence>
<keyword evidence="10" id="KW-0378">Hydrolase</keyword>
<keyword evidence="13" id="KW-0539">Nucleus</keyword>
<reference evidence="20 21" key="1">
    <citation type="submission" date="2017-12" db="EMBL/GenBank/DDBJ databases">
        <title>Hemimetabolous genomes reveal molecular basis of termite eusociality.</title>
        <authorList>
            <person name="Harrison M.C."/>
            <person name="Jongepier E."/>
            <person name="Robertson H.M."/>
            <person name="Arning N."/>
            <person name="Bitard-Feildel T."/>
            <person name="Chao H."/>
            <person name="Childers C.P."/>
            <person name="Dinh H."/>
            <person name="Doddapaneni H."/>
            <person name="Dugan S."/>
            <person name="Gowin J."/>
            <person name="Greiner C."/>
            <person name="Han Y."/>
            <person name="Hu H."/>
            <person name="Hughes D.S.T."/>
            <person name="Huylmans A.-K."/>
            <person name="Kemena C."/>
            <person name="Kremer L.P.M."/>
            <person name="Lee S.L."/>
            <person name="Lopez-Ezquerra A."/>
            <person name="Mallet L."/>
            <person name="Monroy-Kuhn J.M."/>
            <person name="Moser A."/>
            <person name="Murali S.C."/>
            <person name="Muzny D.M."/>
            <person name="Otani S."/>
            <person name="Piulachs M.-D."/>
            <person name="Poelchau M."/>
            <person name="Qu J."/>
            <person name="Schaub F."/>
            <person name="Wada-Katsumata A."/>
            <person name="Worley K.C."/>
            <person name="Xie Q."/>
            <person name="Ylla G."/>
            <person name="Poulsen M."/>
            <person name="Gibbs R.A."/>
            <person name="Schal C."/>
            <person name="Richards S."/>
            <person name="Belles X."/>
            <person name="Korb J."/>
            <person name="Bornberg-Bauer E."/>
        </authorList>
    </citation>
    <scope>NUCLEOTIDE SEQUENCE [LARGE SCALE GENOMIC DNA]</scope>
    <source>
        <tissue evidence="20">Whole body</tissue>
    </source>
</reference>
<dbReference type="Gene3D" id="3.40.50.300">
    <property type="entry name" value="P-loop containing nucleotide triphosphate hydrolases"/>
    <property type="match status" value="1"/>
</dbReference>
<evidence type="ECO:0000256" key="13">
    <source>
        <dbReference type="ARBA" id="ARBA00023242"/>
    </source>
</evidence>
<evidence type="ECO:0000256" key="1">
    <source>
        <dbReference type="ARBA" id="ARBA00001936"/>
    </source>
</evidence>
<evidence type="ECO:0000256" key="11">
    <source>
        <dbReference type="ARBA" id="ARBA00022917"/>
    </source>
</evidence>
<evidence type="ECO:0000256" key="17">
    <source>
        <dbReference type="ARBA" id="ARBA00082387"/>
    </source>
</evidence>
<dbReference type="PANTHER" id="PTHR43721:SF11">
    <property type="entry name" value="SELENOCYSTEINE-SPECIFIC ELONGATION FACTOR"/>
    <property type="match status" value="1"/>
</dbReference>
<evidence type="ECO:0000256" key="2">
    <source>
        <dbReference type="ARBA" id="ARBA00001946"/>
    </source>
</evidence>
<dbReference type="SUPFAM" id="SSF50447">
    <property type="entry name" value="Translation proteins"/>
    <property type="match status" value="1"/>
</dbReference>
<keyword evidence="12" id="KW-0342">GTP-binding</keyword>
<name>A0A2J7RDB7_9NEOP</name>
<dbReference type="STRING" id="105785.A0A2J7RDB7"/>
<dbReference type="FunCoup" id="A0A2J7RDB7">
    <property type="interactions" value="480"/>
</dbReference>
<dbReference type="InterPro" id="IPR005225">
    <property type="entry name" value="Small_GTP-bd"/>
</dbReference>
<dbReference type="GO" id="GO:0005737">
    <property type="term" value="C:cytoplasm"/>
    <property type="evidence" value="ECO:0007669"/>
    <property type="project" value="UniProtKB-SubCell"/>
</dbReference>
<dbReference type="Pfam" id="PF21131">
    <property type="entry name" value="eEFSec_4th"/>
    <property type="match status" value="1"/>
</dbReference>
<protein>
    <recommendedName>
        <fullName evidence="5">Selenocysteine-specific elongation factor</fullName>
    </recommendedName>
    <alternativeName>
        <fullName evidence="17">Elongation factor sec</fullName>
    </alternativeName>
    <alternativeName>
        <fullName evidence="16">Eukaryotic elongation factor, selenocysteine-tRNA-specific</fullName>
    </alternativeName>
</protein>
<keyword evidence="20" id="KW-0251">Elongation factor</keyword>
<comment type="caution">
    <text evidence="20">The sequence shown here is derived from an EMBL/GenBank/DDBJ whole genome shotgun (WGS) entry which is preliminary data.</text>
</comment>
<dbReference type="EMBL" id="NEVH01005291">
    <property type="protein sequence ID" value="PNF38820.1"/>
    <property type="molecule type" value="Genomic_DNA"/>
</dbReference>
<dbReference type="GO" id="GO:0005634">
    <property type="term" value="C:nucleus"/>
    <property type="evidence" value="ECO:0007669"/>
    <property type="project" value="UniProtKB-SubCell"/>
</dbReference>
<feature type="region of interest" description="Disordered" evidence="18">
    <location>
        <begin position="522"/>
        <end position="541"/>
    </location>
</feature>
<keyword evidence="7" id="KW-0963">Cytoplasm</keyword>
<evidence type="ECO:0000256" key="15">
    <source>
        <dbReference type="ARBA" id="ARBA00054716"/>
    </source>
</evidence>
<dbReference type="PROSITE" id="PS51722">
    <property type="entry name" value="G_TR_2"/>
    <property type="match status" value="1"/>
</dbReference>
<evidence type="ECO:0000256" key="18">
    <source>
        <dbReference type="SAM" id="MobiDB-lite"/>
    </source>
</evidence>
<dbReference type="Pfam" id="PF00009">
    <property type="entry name" value="GTP_EFTU"/>
    <property type="match status" value="1"/>
</dbReference>
<evidence type="ECO:0000256" key="7">
    <source>
        <dbReference type="ARBA" id="ARBA00022490"/>
    </source>
</evidence>
<sequence length="562" mass="61916">MSSSVLNLNVGILGHVDSGKTSLAKALSTTASTASFDKNPESQVRGITIDLGFSSLLLDMPQHLKNLCSEEKLQLTLVDCPGHASLIRTIIGGAQIIDLMILVVDVTKGMQTQTAECLVIGEVTCQKMIVVLNKTDLLPEGKRTALIDKMTKRMKLTLANSVFKDAPVVSVAANPGGSEGVQSSLPVGLQDLTETLQKFAFVPERHILSPFLFAVDHCFGVRGQGTVMTGTVLQGAVNVNDTVEIPSVHVTKKVKSLQMFRRPVERAVQGDRIGICISQFDPNQLERGIVCMPGYVPAISSAIISVQKIKYFKGSLSTKAKFHISIGHETVMAKLSFFSLLQDSRNTANDNSFDFDKEYKFQEELLFDSQKDDTSITAKEMPVKQFALLEFEKPVLAFPNCLIIGSKLDTDIHTNTCRLAFWGHLLEGIEDKSYSSTVLPRLKIYKEKCKSGIIDRASNQYEVIGKNMFKKETNIQLFVGLQVELSTGETGIIESSFGQSGKVKIRIPDGLNESTYELLSGMTKRKGKQTQPQNTSPDPEPIKIALHFKRYIYDPKKKMVQS</sequence>
<dbReference type="GO" id="GO:0001514">
    <property type="term" value="P:selenocysteine incorporation"/>
    <property type="evidence" value="ECO:0007669"/>
    <property type="project" value="UniProtKB-ARBA"/>
</dbReference>
<evidence type="ECO:0000256" key="4">
    <source>
        <dbReference type="ARBA" id="ARBA00004496"/>
    </source>
</evidence>
<dbReference type="FunFam" id="2.40.30.10:FF:000052">
    <property type="entry name" value="Selenocysteine-specific elongation factor EF-Sec"/>
    <property type="match status" value="1"/>
</dbReference>
<dbReference type="Proteomes" id="UP000235965">
    <property type="component" value="Unassembled WGS sequence"/>
</dbReference>
<evidence type="ECO:0000256" key="8">
    <source>
        <dbReference type="ARBA" id="ARBA00022553"/>
    </source>
</evidence>
<proteinExistence type="predicted"/>
<dbReference type="Gene3D" id="2.40.30.10">
    <property type="entry name" value="Translation factors"/>
    <property type="match status" value="2"/>
</dbReference>
<dbReference type="Pfam" id="PF03144">
    <property type="entry name" value="GTP_EFTU_D2"/>
    <property type="match status" value="1"/>
</dbReference>
<evidence type="ECO:0000313" key="21">
    <source>
        <dbReference type="Proteomes" id="UP000235965"/>
    </source>
</evidence>
<dbReference type="PRINTS" id="PR00315">
    <property type="entry name" value="ELONGATNFCT"/>
</dbReference>
<comment type="cofactor">
    <cofactor evidence="2">
        <name>Mg(2+)</name>
        <dbReference type="ChEBI" id="CHEBI:18420"/>
    </cofactor>
</comment>
<dbReference type="AlphaFoldDB" id="A0A2J7RDB7"/>
<dbReference type="GO" id="GO:0003924">
    <property type="term" value="F:GTPase activity"/>
    <property type="evidence" value="ECO:0007669"/>
    <property type="project" value="InterPro"/>
</dbReference>
<dbReference type="InterPro" id="IPR009000">
    <property type="entry name" value="Transl_B-barrel_sf"/>
</dbReference>
<keyword evidence="6" id="KW-0488">Methylation</keyword>
<organism evidence="20 21">
    <name type="scientific">Cryptotermes secundus</name>
    <dbReference type="NCBI Taxonomy" id="105785"/>
    <lineage>
        <taxon>Eukaryota</taxon>
        <taxon>Metazoa</taxon>
        <taxon>Ecdysozoa</taxon>
        <taxon>Arthropoda</taxon>
        <taxon>Hexapoda</taxon>
        <taxon>Insecta</taxon>
        <taxon>Pterygota</taxon>
        <taxon>Neoptera</taxon>
        <taxon>Polyneoptera</taxon>
        <taxon>Dictyoptera</taxon>
        <taxon>Blattodea</taxon>
        <taxon>Blattoidea</taxon>
        <taxon>Termitoidae</taxon>
        <taxon>Kalotermitidae</taxon>
        <taxon>Cryptotermitinae</taxon>
        <taxon>Cryptotermes</taxon>
    </lineage>
</organism>